<dbReference type="InterPro" id="IPR034035">
    <property type="entry name" value="Astacin-like_dom"/>
</dbReference>
<keyword evidence="3 4" id="KW-0482">Metalloprotease</keyword>
<dbReference type="InterPro" id="IPR006026">
    <property type="entry name" value="Peptidase_Metallo"/>
</dbReference>
<comment type="subunit">
    <text evidence="1">Monomer.</text>
</comment>
<feature type="binding site" evidence="3">
    <location>
        <position position="76"/>
    </location>
    <ligand>
        <name>Zn(2+)</name>
        <dbReference type="ChEBI" id="CHEBI:29105"/>
        <note>catalytic</note>
    </ligand>
</feature>
<evidence type="ECO:0000313" key="7">
    <source>
        <dbReference type="Proteomes" id="UP000288716"/>
    </source>
</evidence>
<dbReference type="SMART" id="SM00235">
    <property type="entry name" value="ZnMc"/>
    <property type="match status" value="1"/>
</dbReference>
<dbReference type="VEuPathDB" id="VectorBase:LDEU007759"/>
<feature type="active site" evidence="3">
    <location>
        <position position="67"/>
    </location>
</feature>
<comment type="caution">
    <text evidence="3">Lacks conserved residue(s) required for the propagation of feature annotation.</text>
</comment>
<dbReference type="OrthoDB" id="6411869at2759"/>
<name>A0A443S9U5_9ACAR</name>
<dbReference type="PRINTS" id="PR00480">
    <property type="entry name" value="ASTACIN"/>
</dbReference>
<proteinExistence type="predicted"/>
<keyword evidence="3 4" id="KW-0862">Zinc</keyword>
<dbReference type="AlphaFoldDB" id="A0A443S9U5"/>
<feature type="binding site" evidence="3">
    <location>
        <position position="66"/>
    </location>
    <ligand>
        <name>Zn(2+)</name>
        <dbReference type="ChEBI" id="CHEBI:29105"/>
        <note>catalytic</note>
    </ligand>
</feature>
<evidence type="ECO:0000313" key="6">
    <source>
        <dbReference type="EMBL" id="RWS24280.1"/>
    </source>
</evidence>
<organism evidence="6 7">
    <name type="scientific">Leptotrombidium deliense</name>
    <dbReference type="NCBI Taxonomy" id="299467"/>
    <lineage>
        <taxon>Eukaryota</taxon>
        <taxon>Metazoa</taxon>
        <taxon>Ecdysozoa</taxon>
        <taxon>Arthropoda</taxon>
        <taxon>Chelicerata</taxon>
        <taxon>Arachnida</taxon>
        <taxon>Acari</taxon>
        <taxon>Acariformes</taxon>
        <taxon>Trombidiformes</taxon>
        <taxon>Prostigmata</taxon>
        <taxon>Anystina</taxon>
        <taxon>Parasitengona</taxon>
        <taxon>Trombiculoidea</taxon>
        <taxon>Trombiculidae</taxon>
        <taxon>Leptotrombidium</taxon>
    </lineage>
</organism>
<dbReference type="PANTHER" id="PTHR10127:SF850">
    <property type="entry name" value="METALLOENDOPEPTIDASE"/>
    <property type="match status" value="1"/>
</dbReference>
<gene>
    <name evidence="6" type="ORF">B4U80_02511</name>
</gene>
<dbReference type="CDD" id="cd04280">
    <property type="entry name" value="ZnMc_astacin_like"/>
    <property type="match status" value="1"/>
</dbReference>
<evidence type="ECO:0000259" key="5">
    <source>
        <dbReference type="PROSITE" id="PS51864"/>
    </source>
</evidence>
<dbReference type="GO" id="GO:0006508">
    <property type="term" value="P:proteolysis"/>
    <property type="evidence" value="ECO:0007669"/>
    <property type="project" value="UniProtKB-KW"/>
</dbReference>
<comment type="caution">
    <text evidence="6">The sequence shown here is derived from an EMBL/GenBank/DDBJ whole genome shotgun (WGS) entry which is preliminary data.</text>
</comment>
<sequence>HNVRLIDEAMKHIEQQTCIKFIPKSNEQNYVHIFSGEGCYSHVGRIGGAQRLSLHAGCQNFGTVLHELLHAVGFYHAHNRSDRDKYLRIQWSNIVQKQRHNFRQLSAAENKLFFPNRFDYKSVMLYGPTAFSKDGRSITMSAVQRGVQFVPVREKHRLSREDVVAINLLYKCKRSRF</sequence>
<dbReference type="EC" id="3.4.24.-" evidence="4"/>
<comment type="cofactor">
    <cofactor evidence="3 4">
        <name>Zn(2+)</name>
        <dbReference type="ChEBI" id="CHEBI:29105"/>
    </cofactor>
    <text evidence="3 4">Binds 1 zinc ion per subunit.</text>
</comment>
<dbReference type="GO" id="GO:0008270">
    <property type="term" value="F:zinc ion binding"/>
    <property type="evidence" value="ECO:0007669"/>
    <property type="project" value="UniProtKB-UniRule"/>
</dbReference>
<evidence type="ECO:0000256" key="2">
    <source>
        <dbReference type="ARBA" id="ARBA00025529"/>
    </source>
</evidence>
<dbReference type="InterPro" id="IPR001506">
    <property type="entry name" value="Peptidase_M12A"/>
</dbReference>
<dbReference type="GO" id="GO:0004222">
    <property type="term" value="F:metalloendopeptidase activity"/>
    <property type="evidence" value="ECO:0007669"/>
    <property type="project" value="UniProtKB-UniRule"/>
</dbReference>
<reference evidence="6 7" key="1">
    <citation type="journal article" date="2018" name="Gigascience">
        <title>Genomes of trombidid mites reveal novel predicted allergens and laterally-transferred genes associated with secondary metabolism.</title>
        <authorList>
            <person name="Dong X."/>
            <person name="Chaisiri K."/>
            <person name="Xia D."/>
            <person name="Armstrong S.D."/>
            <person name="Fang Y."/>
            <person name="Donnelly M.J."/>
            <person name="Kadowaki T."/>
            <person name="McGarry J.W."/>
            <person name="Darby A.C."/>
            <person name="Makepeace B.L."/>
        </authorList>
    </citation>
    <scope>NUCLEOTIDE SEQUENCE [LARGE SCALE GENOMIC DNA]</scope>
    <source>
        <strain evidence="6">UoL-UT</strain>
    </source>
</reference>
<evidence type="ECO:0000256" key="4">
    <source>
        <dbReference type="RuleBase" id="RU361183"/>
    </source>
</evidence>
<accession>A0A443S9U5</accession>
<dbReference type="PANTHER" id="PTHR10127">
    <property type="entry name" value="DISCOIDIN, CUB, EGF, LAMININ , AND ZINC METALLOPROTEASE DOMAIN CONTAINING"/>
    <property type="match status" value="1"/>
</dbReference>
<evidence type="ECO:0000256" key="3">
    <source>
        <dbReference type="PROSITE-ProRule" id="PRU01211"/>
    </source>
</evidence>
<dbReference type="Pfam" id="PF01400">
    <property type="entry name" value="Astacin"/>
    <property type="match status" value="1"/>
</dbReference>
<dbReference type="STRING" id="299467.A0A443S9U5"/>
<keyword evidence="3 4" id="KW-0645">Protease</keyword>
<keyword evidence="3 4" id="KW-0479">Metal-binding</keyword>
<keyword evidence="3 4" id="KW-0378">Hydrolase</keyword>
<protein>
    <recommendedName>
        <fullName evidence="4">Metalloendopeptidase</fullName>
        <ecNumber evidence="4">3.4.24.-</ecNumber>
    </recommendedName>
</protein>
<feature type="non-terminal residue" evidence="6">
    <location>
        <position position="1"/>
    </location>
</feature>
<keyword evidence="7" id="KW-1185">Reference proteome</keyword>
<comment type="function">
    <text evidence="2">Zinc metalloprotease. Provoques deadhesion of endothelial cells from cell cultures, and also degradation of fibronectin, fibrinogen and gelatin in vitro. Its role in the venom is not fully understood but it might act as a spreading factor that facilitates diffusion of other venom toxins. Alternatively, it might be involved in the proteolytic processing of other venom toxins or it might play a role in extra-oral digestion of prey.</text>
</comment>
<dbReference type="PROSITE" id="PS51864">
    <property type="entry name" value="ASTACIN"/>
    <property type="match status" value="1"/>
</dbReference>
<dbReference type="Gene3D" id="3.40.390.10">
    <property type="entry name" value="Collagenase (Catalytic Domain)"/>
    <property type="match status" value="1"/>
</dbReference>
<dbReference type="SUPFAM" id="SSF55486">
    <property type="entry name" value="Metalloproteases ('zincins'), catalytic domain"/>
    <property type="match status" value="1"/>
</dbReference>
<feature type="domain" description="Peptidase M12A" evidence="5">
    <location>
        <begin position="1"/>
        <end position="173"/>
    </location>
</feature>
<dbReference type="EMBL" id="NCKV01005110">
    <property type="protein sequence ID" value="RWS24280.1"/>
    <property type="molecule type" value="Genomic_DNA"/>
</dbReference>
<feature type="binding site" evidence="3">
    <location>
        <position position="70"/>
    </location>
    <ligand>
        <name>Zn(2+)</name>
        <dbReference type="ChEBI" id="CHEBI:29105"/>
        <note>catalytic</note>
    </ligand>
</feature>
<dbReference type="InterPro" id="IPR024079">
    <property type="entry name" value="MetalloPept_cat_dom_sf"/>
</dbReference>
<evidence type="ECO:0000256" key="1">
    <source>
        <dbReference type="ARBA" id="ARBA00011245"/>
    </source>
</evidence>
<dbReference type="Proteomes" id="UP000288716">
    <property type="component" value="Unassembled WGS sequence"/>
</dbReference>